<dbReference type="AlphaFoldDB" id="A0A5E4A9B3"/>
<dbReference type="SUPFAM" id="SSF64593">
    <property type="entry name" value="Intermediate filament protein, coiled coil region"/>
    <property type="match status" value="1"/>
</dbReference>
<comment type="caution">
    <text evidence="6">The sequence shown here is derived from an EMBL/GenBank/DDBJ whole genome shotgun (WGS) entry which is preliminary data.</text>
</comment>
<accession>A0A5E4A9B3</accession>
<dbReference type="PROSITE" id="PS51842">
    <property type="entry name" value="IF_ROD_2"/>
    <property type="match status" value="1"/>
</dbReference>
<feature type="domain" description="IF rod" evidence="5">
    <location>
        <begin position="1"/>
        <end position="36"/>
    </location>
</feature>
<dbReference type="GO" id="GO:0045095">
    <property type="term" value="C:keratin filament"/>
    <property type="evidence" value="ECO:0007669"/>
    <property type="project" value="TreeGrafter"/>
</dbReference>
<keyword evidence="2 4" id="KW-0403">Intermediate filament</keyword>
<dbReference type="EMBL" id="CABDUW010000031">
    <property type="protein sequence ID" value="VTJ53635.1"/>
    <property type="molecule type" value="Genomic_DNA"/>
</dbReference>
<organism evidence="6 7">
    <name type="scientific">Marmota monax</name>
    <name type="common">Woodchuck</name>
    <dbReference type="NCBI Taxonomy" id="9995"/>
    <lineage>
        <taxon>Eukaryota</taxon>
        <taxon>Metazoa</taxon>
        <taxon>Chordata</taxon>
        <taxon>Craniata</taxon>
        <taxon>Vertebrata</taxon>
        <taxon>Euteleostomi</taxon>
        <taxon>Mammalia</taxon>
        <taxon>Eutheria</taxon>
        <taxon>Euarchontoglires</taxon>
        <taxon>Glires</taxon>
        <taxon>Rodentia</taxon>
        <taxon>Sciuromorpha</taxon>
        <taxon>Sciuridae</taxon>
        <taxon>Xerinae</taxon>
        <taxon>Marmotini</taxon>
        <taxon>Marmota</taxon>
    </lineage>
</organism>
<name>A0A5E4A9B3_MARMO</name>
<evidence type="ECO:0000256" key="3">
    <source>
        <dbReference type="ARBA" id="ARBA00023054"/>
    </source>
</evidence>
<dbReference type="Proteomes" id="UP000335636">
    <property type="component" value="Unassembled WGS sequence"/>
</dbReference>
<reference evidence="6" key="1">
    <citation type="submission" date="2019-04" db="EMBL/GenBank/DDBJ databases">
        <authorList>
            <person name="Alioto T."/>
            <person name="Alioto T."/>
        </authorList>
    </citation>
    <scope>NUCLEOTIDE SEQUENCE [LARGE SCALE GENOMIC DNA]</scope>
</reference>
<keyword evidence="7" id="KW-1185">Reference proteome</keyword>
<evidence type="ECO:0000313" key="6">
    <source>
        <dbReference type="EMBL" id="VTJ53635.1"/>
    </source>
</evidence>
<keyword evidence="3" id="KW-0175">Coiled coil</keyword>
<dbReference type="GO" id="GO:0045109">
    <property type="term" value="P:intermediate filament organization"/>
    <property type="evidence" value="ECO:0007669"/>
    <property type="project" value="TreeGrafter"/>
</dbReference>
<dbReference type="InterPro" id="IPR039008">
    <property type="entry name" value="IF_rod_dom"/>
</dbReference>
<dbReference type="PANTHER" id="PTHR45616">
    <property type="entry name" value="GATA-TYPE DOMAIN-CONTAINING PROTEIN"/>
    <property type="match status" value="1"/>
</dbReference>
<dbReference type="GO" id="GO:0030280">
    <property type="term" value="F:structural constituent of skin epidermis"/>
    <property type="evidence" value="ECO:0007669"/>
    <property type="project" value="TreeGrafter"/>
</dbReference>
<evidence type="ECO:0000256" key="1">
    <source>
        <dbReference type="ARBA" id="ARBA00022744"/>
    </source>
</evidence>
<dbReference type="PROSITE" id="PS00226">
    <property type="entry name" value="IF_ROD_1"/>
    <property type="match status" value="1"/>
</dbReference>
<dbReference type="Pfam" id="PF00038">
    <property type="entry name" value="Filament"/>
    <property type="match status" value="1"/>
</dbReference>
<dbReference type="GO" id="GO:0031424">
    <property type="term" value="P:keratinization"/>
    <property type="evidence" value="ECO:0007669"/>
    <property type="project" value="TreeGrafter"/>
</dbReference>
<proteinExistence type="inferred from homology"/>
<comment type="similarity">
    <text evidence="4">Belongs to the intermediate filament family.</text>
</comment>
<evidence type="ECO:0000256" key="2">
    <source>
        <dbReference type="ARBA" id="ARBA00022754"/>
    </source>
</evidence>
<sequence>MARLLREYQELMSTKLALDVEIATYHRLLEGEEYWMSGECSNQVTISTMGGSAVVSGGVGDGQVGTCGLRGPGGRRGSFGSGCSSIVTGGFSANWGSGQGPALGSCSVSGSGFGSGSGSCSSRGTILKKTVESSVKTSITY</sequence>
<protein>
    <recommendedName>
        <fullName evidence="5">IF rod domain-containing protein</fullName>
    </recommendedName>
</protein>
<dbReference type="PANTHER" id="PTHR45616:SF18">
    <property type="entry name" value="KERATIN, TYPE II CYTOSKELETAL 78"/>
    <property type="match status" value="1"/>
</dbReference>
<evidence type="ECO:0000256" key="4">
    <source>
        <dbReference type="RuleBase" id="RU000685"/>
    </source>
</evidence>
<keyword evidence="1" id="KW-0416">Keratin</keyword>
<dbReference type="InterPro" id="IPR018039">
    <property type="entry name" value="IF_conserved"/>
</dbReference>
<dbReference type="Gene3D" id="1.20.5.170">
    <property type="match status" value="1"/>
</dbReference>
<dbReference type="GO" id="GO:0005615">
    <property type="term" value="C:extracellular space"/>
    <property type="evidence" value="ECO:0007669"/>
    <property type="project" value="TreeGrafter"/>
</dbReference>
<gene>
    <name evidence="6" type="ORF">MONAX_5E006697</name>
</gene>
<evidence type="ECO:0000313" key="7">
    <source>
        <dbReference type="Proteomes" id="UP000335636"/>
    </source>
</evidence>
<evidence type="ECO:0000259" key="5">
    <source>
        <dbReference type="PROSITE" id="PS51842"/>
    </source>
</evidence>